<feature type="transmembrane region" description="Helical" evidence="1">
    <location>
        <begin position="6"/>
        <end position="26"/>
    </location>
</feature>
<dbReference type="Pfam" id="PF05437">
    <property type="entry name" value="AzlD"/>
    <property type="match status" value="1"/>
</dbReference>
<accession>A0A831X8U4</accession>
<feature type="transmembrane region" description="Helical" evidence="1">
    <location>
        <begin position="69"/>
        <end position="96"/>
    </location>
</feature>
<dbReference type="EMBL" id="DSIY01000219">
    <property type="protein sequence ID" value="HEG91630.1"/>
    <property type="molecule type" value="Genomic_DNA"/>
</dbReference>
<evidence type="ECO:0000313" key="2">
    <source>
        <dbReference type="EMBL" id="HEG91630.1"/>
    </source>
</evidence>
<reference evidence="2" key="1">
    <citation type="journal article" date="2020" name="mSystems">
        <title>Genome- and Community-Level Interaction Insights into Carbon Utilization and Element Cycling Functions of Hydrothermarchaeota in Hydrothermal Sediment.</title>
        <authorList>
            <person name="Zhou Z."/>
            <person name="Liu Y."/>
            <person name="Xu W."/>
            <person name="Pan J."/>
            <person name="Luo Z.H."/>
            <person name="Li M."/>
        </authorList>
    </citation>
    <scope>NUCLEOTIDE SEQUENCE [LARGE SCALE GENOMIC DNA]</scope>
    <source>
        <strain evidence="2">SpSt-210</strain>
    </source>
</reference>
<name>A0A831X8U4_9BACT</name>
<proteinExistence type="predicted"/>
<comment type="caution">
    <text evidence="2">The sequence shown here is derived from an EMBL/GenBank/DDBJ whole genome shotgun (WGS) entry which is preliminary data.</text>
</comment>
<protein>
    <submittedName>
        <fullName evidence="2">AzlD domain-containing protein</fullName>
    </submittedName>
</protein>
<keyword evidence="1" id="KW-0472">Membrane</keyword>
<dbReference type="InterPro" id="IPR008407">
    <property type="entry name" value="Brnchd-chn_aa_trnsp_AzlD"/>
</dbReference>
<feature type="transmembrane region" description="Helical" evidence="1">
    <location>
        <begin position="38"/>
        <end position="57"/>
    </location>
</feature>
<gene>
    <name evidence="2" type="ORF">ENP34_09350</name>
</gene>
<organism evidence="2">
    <name type="scientific">Thermorudis peleae</name>
    <dbReference type="NCBI Taxonomy" id="1382356"/>
    <lineage>
        <taxon>Bacteria</taxon>
        <taxon>Pseudomonadati</taxon>
        <taxon>Thermomicrobiota</taxon>
        <taxon>Thermomicrobia</taxon>
        <taxon>Thermomicrobia incertae sedis</taxon>
        <taxon>Thermorudis</taxon>
    </lineage>
</organism>
<keyword evidence="1" id="KW-0812">Transmembrane</keyword>
<evidence type="ECO:0000256" key="1">
    <source>
        <dbReference type="SAM" id="Phobius"/>
    </source>
</evidence>
<sequence length="103" mass="11176">MERPVILTIVAMGLALYLVRLSGLLLSRISMHRNLENAFKGLAPATLAALVVASLLAHPQELGWRAPAAVAALAVAIRWPRMEVCLATGMLVYLVLRWTDVGM</sequence>
<keyword evidence="1" id="KW-1133">Transmembrane helix</keyword>
<dbReference type="AlphaFoldDB" id="A0A831X8U4"/>